<keyword evidence="7" id="KW-1185">Reference proteome</keyword>
<dbReference type="FunFam" id="2.60.40.10:FF:000197">
    <property type="entry name" value="Myomesin 1"/>
    <property type="match status" value="1"/>
</dbReference>
<dbReference type="SMART" id="SM00060">
    <property type="entry name" value="FN3"/>
    <property type="match status" value="7"/>
</dbReference>
<dbReference type="Proteomes" id="UP000695023">
    <property type="component" value="Unplaced"/>
</dbReference>
<evidence type="ECO:0000259" key="6">
    <source>
        <dbReference type="PROSITE" id="PS50853"/>
    </source>
</evidence>
<dbReference type="FunFam" id="2.60.40.10:FF:002121">
    <property type="entry name" value="I-set domain containing protein"/>
    <property type="match status" value="1"/>
</dbReference>
<dbReference type="Pfam" id="PF07679">
    <property type="entry name" value="I-set"/>
    <property type="match status" value="4"/>
</dbReference>
<dbReference type="SUPFAM" id="SSF48726">
    <property type="entry name" value="Immunoglobulin"/>
    <property type="match status" value="8"/>
</dbReference>
<dbReference type="InterPro" id="IPR036116">
    <property type="entry name" value="FN3_sf"/>
</dbReference>
<evidence type="ECO:0000256" key="1">
    <source>
        <dbReference type="ARBA" id="ARBA00022737"/>
    </source>
</evidence>
<reference evidence="8" key="1">
    <citation type="submission" date="2025-08" db="UniProtKB">
        <authorList>
            <consortium name="RefSeq"/>
        </authorList>
    </citation>
    <scope>IDENTIFICATION</scope>
</reference>
<feature type="domain" description="Ig-like" evidence="5">
    <location>
        <begin position="1407"/>
        <end position="1493"/>
    </location>
</feature>
<sequence length="1778" mass="197715">MSAWIKRGSYNHEYHHKQSQYVVKEYSSSEAMEERYEHKTKTRIQEVVRTKLDDKYVREEPMIRGPKFLVRLRSHMVFENTPVKIFCTVEGFPMPVVKWYKDGMILDLSSGRYLVEAKGGIHSLEIPRCSTDDTAQYTAMAVNLHGQASSQASIIVKRFKQEEESCSYAWLPYEASMLPKIHYTKIHITFLEMFGPVFATEGESATLSATMTLEPNLANLQPEAQWYRDDTRLFDSKWVKIETGRGFSKLTLPNLYKDDEGLYTLRMVTKGGTAEHSAFVSVADGPPPVPAAPGAPMDIKIHDANRDYVIVSWKPPNTTTEGPILGYFVDKCEVGTENWTQCNDHPIKICKYPVSGLFEGHSFYFRVRAVNSHGISKPSRMSDPITAMDPTEFERLHAKRLGGRLDIVSYHDEVEAEGKPPGVPSGINASETDRTYVVLSWKAPAYTSSAPMWYYIEKLLNFRYKDGMILDLSSGRYLVEAKGGIHSLEIPRCSTDDTAQYTAMAVNLHGQASSQASIIVKRFKQEEESCSYAWLPYEASMLPKIHYTKIHITFLEMFGPVFATEGESATLSATMTLEPNLANLQPEAQWYRDDTRLFDSKWVKIETGRGFSKLTLPNLYKDDEGLYTLRMVTKGGTAEHSAFVSVADGPPPVPAAPGAPMDIKIHDANRDYVIVSWKPPNTTTEGPILGYFVDKCEVGTENWTQCNDHPIKICKYPVSGLFEGHSFYFRVRAVNSHGISKPSRMSDPITAMDPTEFERLHAKRLGGRLDIVSYHDEVEAEGKPPGVPSGINASETDRTYVVLSWKAPAYTSSAPMWYYIEKCMADSGAWQRVNTQVPIRSPRYAVFDLAEGKQYKFRVLSANIYGTSEPSEPTGPIQTQELKGVPSAPGQVIATRETDTSVLIQWAPPKEPNNLIGYYIDQCVQGSKNWTSANHKPHKNAKFVVSGLTTGETYMFRVQAINELGLSDESQESAPLTVKAALTTPSAPYDIALLYCDGHSMILNWKKPLRSGGAKIKEYYVDKRRSGTTMWREVHIPPITERVYKVENLTEGAVYQFQVYGANLAGLGPASKHSEDLTCDAWTMPEPGPAYDLTFCEVRDNSLVVEWQKPVYTGSEPITGYHVEYAKKGTANWITANEKAASHRFLKVTGLEVGTTYVFRVRAVNAAGVGMASMASDPVTAKAVAGSQEVSCVVDEKSGDIVLSFESCQINEGSKFIWKKDYKEITDFSKGVVIKSEGTHSKLIFKNPDKEDFGTYSVSVTNTEGVSSSYTISNEELVKMLALSYDIRHPVIPLKSELAYKILERGRMRFWLQAEEISSNVTYKFFANNKELSGADPNKMAHDVATGIIEFIMDHFTEENEGTYTCQITDGGGKAQSSLVLIGNAFKAALAEADFQRREYIRVKEGPHFSEFLSLQIGDDCSVTLVCKVANLKKESVFHWFREDTEIIPDVKPDLGSGVCKLPIKEFSLKTAGIYKATISDDRGKDMSQINISGKVFDDAINKLSQLAGASAAELVINCTATGIQLQCHMKYYTSEMNITWYHGETKLSHSDKIVIGGTPAMATMEVVEPVEKDKGKYSIVITDPENSHKRTLDLSGDVYEKAFAEFQKLKAEAYAEKNRGKVVGGLPDVVTIMEKKTLSLTCTVCGDPKPQVSWLKNGSEVEPDDQYVVSLDQGKFASLTIKGVSMEDSGRYTMIVQNKYGGESVDIVVSVYRHGEKIPEAKPTLTPKTIIPPKLPIEIPQPKTQPAPSAAPSTPSPAAPKAALGRGVKSPTPSRRK</sequence>
<dbReference type="InterPro" id="IPR013783">
    <property type="entry name" value="Ig-like_fold"/>
</dbReference>
<evidence type="ECO:0000313" key="7">
    <source>
        <dbReference type="Proteomes" id="UP000695023"/>
    </source>
</evidence>
<dbReference type="SUPFAM" id="SSF49265">
    <property type="entry name" value="Fibronectin type III"/>
    <property type="match status" value="4"/>
</dbReference>
<feature type="domain" description="Ig-like" evidence="5">
    <location>
        <begin position="1635"/>
        <end position="1711"/>
    </location>
</feature>
<dbReference type="CTD" id="100538326"/>
<dbReference type="FunFam" id="2.60.40.10:FF:000670">
    <property type="entry name" value="Myomesin 2"/>
    <property type="match status" value="1"/>
</dbReference>
<dbReference type="PROSITE" id="PS50835">
    <property type="entry name" value="IG_LIKE"/>
    <property type="match status" value="7"/>
</dbReference>
<feature type="domain" description="Fibronectin type-III" evidence="6">
    <location>
        <begin position="295"/>
        <end position="390"/>
    </location>
</feature>
<dbReference type="FunFam" id="2.60.40.10:FF:000179">
    <property type="entry name" value="Myomesin 2"/>
    <property type="match status" value="1"/>
</dbReference>
<dbReference type="FunFam" id="2.60.40.10:FF:000134">
    <property type="entry name" value="Myomesin 1"/>
    <property type="match status" value="2"/>
</dbReference>
<dbReference type="Pfam" id="PF00041">
    <property type="entry name" value="fn3"/>
    <property type="match status" value="6"/>
</dbReference>
<dbReference type="PRINTS" id="PR00014">
    <property type="entry name" value="FNTYPEIII"/>
</dbReference>
<evidence type="ECO:0000259" key="5">
    <source>
        <dbReference type="PROSITE" id="PS50835"/>
    </source>
</evidence>
<keyword evidence="3" id="KW-0393">Immunoglobulin domain</keyword>
<feature type="domain" description="Ig-like" evidence="5">
    <location>
        <begin position="543"/>
        <end position="645"/>
    </location>
</feature>
<feature type="region of interest" description="Disordered" evidence="4">
    <location>
        <begin position="1724"/>
        <end position="1778"/>
    </location>
</feature>
<dbReference type="SMART" id="SM00409">
    <property type="entry name" value="IG"/>
    <property type="match status" value="8"/>
</dbReference>
<dbReference type="FunFam" id="2.60.40.10:FF:000029">
    <property type="entry name" value="Myomesin 1"/>
    <property type="match status" value="3"/>
</dbReference>
<keyword evidence="1" id="KW-0677">Repeat</keyword>
<dbReference type="CDD" id="cd00063">
    <property type="entry name" value="FN3"/>
    <property type="match status" value="7"/>
</dbReference>
<dbReference type="InterPro" id="IPR050964">
    <property type="entry name" value="Striated_Muscle_Regulatory"/>
</dbReference>
<evidence type="ECO:0000256" key="4">
    <source>
        <dbReference type="SAM" id="MobiDB-lite"/>
    </source>
</evidence>
<feature type="domain" description="Ig-like" evidence="5">
    <location>
        <begin position="66"/>
        <end position="155"/>
    </location>
</feature>
<feature type="domain" description="Fibronectin type-III" evidence="6">
    <location>
        <begin position="987"/>
        <end position="1081"/>
    </location>
</feature>
<evidence type="ECO:0000313" key="8">
    <source>
        <dbReference type="RefSeq" id="XP_013769466.1"/>
    </source>
</evidence>
<protein>
    <submittedName>
        <fullName evidence="8">Myomesin-2</fullName>
    </submittedName>
</protein>
<dbReference type="GO" id="GO:0031430">
    <property type="term" value="C:M band"/>
    <property type="evidence" value="ECO:0007669"/>
    <property type="project" value="TreeGrafter"/>
</dbReference>
<dbReference type="InterPro" id="IPR013151">
    <property type="entry name" value="Immunoglobulin_dom"/>
</dbReference>
<dbReference type="GO" id="GO:0005198">
    <property type="term" value="F:structural molecule activity"/>
    <property type="evidence" value="ECO:0007669"/>
    <property type="project" value="UniProtKB-ARBA"/>
</dbReference>
<feature type="domain" description="Ig-like" evidence="5">
    <location>
        <begin position="179"/>
        <end position="281"/>
    </location>
</feature>
<evidence type="ECO:0000256" key="2">
    <source>
        <dbReference type="ARBA" id="ARBA00023179"/>
    </source>
</evidence>
<dbReference type="FunFam" id="2.60.40.10:FF:000124">
    <property type="entry name" value="Myomesin 1"/>
    <property type="match status" value="1"/>
</dbReference>
<gene>
    <name evidence="8" type="primary">myom2b</name>
</gene>
<dbReference type="PANTHER" id="PTHR13817">
    <property type="entry name" value="TITIN"/>
    <property type="match status" value="1"/>
</dbReference>
<name>A0A9Y6JIX6_9CICH</name>
<dbReference type="PROSITE" id="PS50853">
    <property type="entry name" value="FN3"/>
    <property type="match status" value="6"/>
</dbReference>
<dbReference type="SMART" id="SM00408">
    <property type="entry name" value="IGc2"/>
    <property type="match status" value="3"/>
</dbReference>
<proteinExistence type="predicted"/>
<feature type="domain" description="Fibronectin type-III" evidence="6">
    <location>
        <begin position="659"/>
        <end position="754"/>
    </location>
</feature>
<dbReference type="GO" id="GO:0045214">
    <property type="term" value="P:sarcomere organization"/>
    <property type="evidence" value="ECO:0007669"/>
    <property type="project" value="TreeGrafter"/>
</dbReference>
<dbReference type="InterPro" id="IPR003961">
    <property type="entry name" value="FN3_dom"/>
</dbReference>
<feature type="compositionally biased region" description="Low complexity" evidence="4">
    <location>
        <begin position="1724"/>
        <end position="1754"/>
    </location>
</feature>
<dbReference type="FunFam" id="2.60.40.10:FF:000222">
    <property type="entry name" value="Myomesin 1"/>
    <property type="match status" value="1"/>
</dbReference>
<feature type="domain" description="Fibronectin type-III" evidence="6">
    <location>
        <begin position="787"/>
        <end position="882"/>
    </location>
</feature>
<dbReference type="FunFam" id="2.60.40.10:FF:000192">
    <property type="entry name" value="Myomesin 1"/>
    <property type="match status" value="2"/>
</dbReference>
<organism evidence="7 8">
    <name type="scientific">Pundamilia nyererei</name>
    <dbReference type="NCBI Taxonomy" id="303518"/>
    <lineage>
        <taxon>Eukaryota</taxon>
        <taxon>Metazoa</taxon>
        <taxon>Chordata</taxon>
        <taxon>Craniata</taxon>
        <taxon>Vertebrata</taxon>
        <taxon>Euteleostomi</taxon>
        <taxon>Actinopterygii</taxon>
        <taxon>Neopterygii</taxon>
        <taxon>Teleostei</taxon>
        <taxon>Neoteleostei</taxon>
        <taxon>Acanthomorphata</taxon>
        <taxon>Ovalentaria</taxon>
        <taxon>Cichlomorphae</taxon>
        <taxon>Cichliformes</taxon>
        <taxon>Cichlidae</taxon>
        <taxon>African cichlids</taxon>
        <taxon>Pseudocrenilabrinae</taxon>
        <taxon>Haplochromini</taxon>
        <taxon>Pundamilia</taxon>
    </lineage>
</organism>
<dbReference type="InterPro" id="IPR007110">
    <property type="entry name" value="Ig-like_dom"/>
</dbReference>
<feature type="domain" description="Ig-like" evidence="5">
    <location>
        <begin position="1172"/>
        <end position="1273"/>
    </location>
</feature>
<dbReference type="RefSeq" id="XP_013769466.1">
    <property type="nucleotide sequence ID" value="XM_013914012.1"/>
</dbReference>
<feature type="domain" description="Fibronectin type-III" evidence="6">
    <location>
        <begin position="888"/>
        <end position="981"/>
    </location>
</feature>
<dbReference type="Gene3D" id="2.60.40.10">
    <property type="entry name" value="Immunoglobulins"/>
    <property type="match status" value="15"/>
</dbReference>
<feature type="domain" description="Fibronectin type-III" evidence="6">
    <location>
        <begin position="1089"/>
        <end position="1186"/>
    </location>
</feature>
<dbReference type="InterPro" id="IPR036179">
    <property type="entry name" value="Ig-like_dom_sf"/>
</dbReference>
<evidence type="ECO:0000256" key="3">
    <source>
        <dbReference type="ARBA" id="ARBA00023319"/>
    </source>
</evidence>
<dbReference type="InterPro" id="IPR003598">
    <property type="entry name" value="Ig_sub2"/>
</dbReference>
<feature type="domain" description="Ig-like" evidence="5">
    <location>
        <begin position="1509"/>
        <end position="1596"/>
    </location>
</feature>
<dbReference type="FunFam" id="2.60.40.10:FF:000069">
    <property type="entry name" value="Alpha-protein kinase 3"/>
    <property type="match status" value="1"/>
</dbReference>
<dbReference type="PANTHER" id="PTHR13817:SF182">
    <property type="entry name" value="MYOMESIN-2"/>
    <property type="match status" value="1"/>
</dbReference>
<dbReference type="InterPro" id="IPR013098">
    <property type="entry name" value="Ig_I-set"/>
</dbReference>
<accession>A0A9Y6JIX6</accession>
<dbReference type="Pfam" id="PF00047">
    <property type="entry name" value="ig"/>
    <property type="match status" value="1"/>
</dbReference>
<keyword evidence="2" id="KW-0514">Muscle protein</keyword>
<dbReference type="InterPro" id="IPR003599">
    <property type="entry name" value="Ig_sub"/>
</dbReference>